<organism evidence="1 2">
    <name type="scientific">Micromonospora vinacea</name>
    <dbReference type="NCBI Taxonomy" id="709878"/>
    <lineage>
        <taxon>Bacteria</taxon>
        <taxon>Bacillati</taxon>
        <taxon>Actinomycetota</taxon>
        <taxon>Actinomycetes</taxon>
        <taxon>Micromonosporales</taxon>
        <taxon>Micromonosporaceae</taxon>
        <taxon>Micromonospora</taxon>
    </lineage>
</organism>
<dbReference type="RefSeq" id="WP_196923988.1">
    <property type="nucleotide sequence ID" value="NZ_JADOTY010000001.1"/>
</dbReference>
<proteinExistence type="predicted"/>
<dbReference type="Proteomes" id="UP000631791">
    <property type="component" value="Unassembled WGS sequence"/>
</dbReference>
<dbReference type="InterPro" id="IPR046026">
    <property type="entry name" value="DUF5984"/>
</dbReference>
<dbReference type="Pfam" id="PF19446">
    <property type="entry name" value="DUF5984"/>
    <property type="match status" value="1"/>
</dbReference>
<sequence>MVRFEFELRPLTEMPPWGGDRPSLHWFGLTSGWYWIRVQDGEFLRYTDAAVGVWNLERPYPDYYVARLWEDLIVLRWALQAPVPEDLIPFVDGTFLPREFPDRDDYGDDVDAAFDIQSDYALDLGYLRNAPDLKCWRHAVDGSDVVTLSQQIPPWTRGAFEGPDRLDVTMPAAEVLAAIDDFDRRLVAAMEVRVAGLEHSGPPSDVDLDLQQLRVEHAQRSDWLQQRLASRRDVDWTKIRLGAAELASWPPAS</sequence>
<protein>
    <submittedName>
        <fullName evidence="1">Uncharacterized protein</fullName>
    </submittedName>
</protein>
<keyword evidence="2" id="KW-1185">Reference proteome</keyword>
<dbReference type="EMBL" id="JADOTY010000001">
    <property type="protein sequence ID" value="MBG6105728.1"/>
    <property type="molecule type" value="Genomic_DNA"/>
</dbReference>
<reference evidence="1 2" key="1">
    <citation type="submission" date="2020-11" db="EMBL/GenBank/DDBJ databases">
        <title>Sequencing the genomes of 1000 actinobacteria strains.</title>
        <authorList>
            <person name="Klenk H.-P."/>
        </authorList>
    </citation>
    <scope>NUCLEOTIDE SEQUENCE [LARGE SCALE GENOMIC DNA]</scope>
    <source>
        <strain evidence="1 2">DSM 101695</strain>
    </source>
</reference>
<evidence type="ECO:0000313" key="1">
    <source>
        <dbReference type="EMBL" id="MBG6105728.1"/>
    </source>
</evidence>
<comment type="caution">
    <text evidence="1">The sequence shown here is derived from an EMBL/GenBank/DDBJ whole genome shotgun (WGS) entry which is preliminary data.</text>
</comment>
<evidence type="ECO:0000313" key="2">
    <source>
        <dbReference type="Proteomes" id="UP000631791"/>
    </source>
</evidence>
<gene>
    <name evidence="1" type="ORF">IW249_006142</name>
</gene>
<name>A0ABS0KC56_9ACTN</name>
<accession>A0ABS0KC56</accession>